<dbReference type="EMBL" id="HG994373">
    <property type="protein sequence ID" value="CAF1779800.1"/>
    <property type="molecule type" value="Genomic_DNA"/>
</dbReference>
<feature type="region of interest" description="Disordered" evidence="1">
    <location>
        <begin position="167"/>
        <end position="205"/>
    </location>
</feature>
<dbReference type="Proteomes" id="UP001295469">
    <property type="component" value="Chromosome C09"/>
</dbReference>
<sequence>DPGSKKIGKRDGEVIETLFISDCEFGTETNLSGGICRREPWCRCLGLLILRNGPELVRPFVAQSLVENAHLDKAQKEIRVLWLNTDPLMCRGSWTAVARRQDVSEAKRLVVSTPKDLFAVVEHMLSDPESKYKLREQRLRWSAGEPVKERNLRFGAFLNTELGMTEKAGRGLQMSSNTQRRRHRHRSVSPAAEAKQNQPINTSME</sequence>
<proteinExistence type="predicted"/>
<reference evidence="2" key="1">
    <citation type="submission" date="2021-01" db="EMBL/GenBank/DDBJ databases">
        <authorList>
            <consortium name="Genoscope - CEA"/>
            <person name="William W."/>
        </authorList>
    </citation>
    <scope>NUCLEOTIDE SEQUENCE</scope>
</reference>
<evidence type="ECO:0000313" key="2">
    <source>
        <dbReference type="EMBL" id="CAF1779800.1"/>
    </source>
</evidence>
<accession>A0A816J5W5</accession>
<organism evidence="2">
    <name type="scientific">Brassica napus</name>
    <name type="common">Rape</name>
    <dbReference type="NCBI Taxonomy" id="3708"/>
    <lineage>
        <taxon>Eukaryota</taxon>
        <taxon>Viridiplantae</taxon>
        <taxon>Streptophyta</taxon>
        <taxon>Embryophyta</taxon>
        <taxon>Tracheophyta</taxon>
        <taxon>Spermatophyta</taxon>
        <taxon>Magnoliopsida</taxon>
        <taxon>eudicotyledons</taxon>
        <taxon>Gunneridae</taxon>
        <taxon>Pentapetalae</taxon>
        <taxon>rosids</taxon>
        <taxon>malvids</taxon>
        <taxon>Brassicales</taxon>
        <taxon>Brassicaceae</taxon>
        <taxon>Brassiceae</taxon>
        <taxon>Brassica</taxon>
    </lineage>
</organism>
<gene>
    <name evidence="2" type="ORF">DARMORV10_C09P58140.1</name>
</gene>
<feature type="compositionally biased region" description="Polar residues" evidence="1">
    <location>
        <begin position="195"/>
        <end position="205"/>
    </location>
</feature>
<feature type="non-terminal residue" evidence="2">
    <location>
        <position position="205"/>
    </location>
</feature>
<protein>
    <submittedName>
        <fullName evidence="2">(rape) hypothetical protein</fullName>
    </submittedName>
</protein>
<dbReference type="AlphaFoldDB" id="A0A816J5W5"/>
<name>A0A816J5W5_BRANA</name>
<evidence type="ECO:0000256" key="1">
    <source>
        <dbReference type="SAM" id="MobiDB-lite"/>
    </source>
</evidence>